<dbReference type="Proteomes" id="UP000320055">
    <property type="component" value="Unassembled WGS sequence"/>
</dbReference>
<reference evidence="2 3" key="1">
    <citation type="submission" date="2019-01" db="EMBL/GenBank/DDBJ databases">
        <authorList>
            <person name="Brito A."/>
        </authorList>
    </citation>
    <scope>NUCLEOTIDE SEQUENCE [LARGE SCALE GENOMIC DNA]</scope>
    <source>
        <strain evidence="2">1</strain>
    </source>
</reference>
<name>A0A563VMW0_9CYAN</name>
<sequence length="98" mass="10527">MSLIHWDRSVLSFHLKEIVEDGDGSNPVALAGLSAIAVTSLLVPAVTKLGKPFIKAAIKNSLSLDRESTALSVNSSSTELTRIWQQAAIAQWQASPDR</sequence>
<dbReference type="EMBL" id="CAACVJ010000074">
    <property type="protein sequence ID" value="VEP12790.1"/>
    <property type="molecule type" value="Genomic_DNA"/>
</dbReference>
<proteinExistence type="predicted"/>
<evidence type="ECO:0000313" key="3">
    <source>
        <dbReference type="Proteomes" id="UP000320055"/>
    </source>
</evidence>
<protein>
    <submittedName>
        <fullName evidence="2">Uncharacterized protein</fullName>
    </submittedName>
</protein>
<keyword evidence="1" id="KW-0472">Membrane</keyword>
<keyword evidence="3" id="KW-1185">Reference proteome</keyword>
<dbReference type="RefSeq" id="WP_222427148.1">
    <property type="nucleotide sequence ID" value="NZ_LR213916.1"/>
</dbReference>
<evidence type="ECO:0000313" key="2">
    <source>
        <dbReference type="EMBL" id="VEP12790.1"/>
    </source>
</evidence>
<dbReference type="AlphaFoldDB" id="A0A563VMW0"/>
<feature type="transmembrane region" description="Helical" evidence="1">
    <location>
        <begin position="28"/>
        <end position="46"/>
    </location>
</feature>
<evidence type="ECO:0000256" key="1">
    <source>
        <dbReference type="SAM" id="Phobius"/>
    </source>
</evidence>
<keyword evidence="1" id="KW-0812">Transmembrane</keyword>
<accession>A0A563VMW0</accession>
<organism evidence="2 3">
    <name type="scientific">Hyella patelloides LEGE 07179</name>
    <dbReference type="NCBI Taxonomy" id="945734"/>
    <lineage>
        <taxon>Bacteria</taxon>
        <taxon>Bacillati</taxon>
        <taxon>Cyanobacteriota</taxon>
        <taxon>Cyanophyceae</taxon>
        <taxon>Pleurocapsales</taxon>
        <taxon>Hyellaceae</taxon>
        <taxon>Hyella</taxon>
    </lineage>
</organism>
<gene>
    <name evidence="2" type="ORF">H1P_1650012</name>
</gene>
<keyword evidence="1" id="KW-1133">Transmembrane helix</keyword>